<dbReference type="EMBL" id="PXYK01000073">
    <property type="protein sequence ID" value="PSJ49376.1"/>
    <property type="molecule type" value="Genomic_DNA"/>
</dbReference>
<dbReference type="InterPro" id="IPR002559">
    <property type="entry name" value="Transposase_11"/>
</dbReference>
<comment type="caution">
    <text evidence="7">The sequence shown here is derived from an EMBL/GenBank/DDBJ whole genome shotgun (WGS) entry which is preliminary data.</text>
</comment>
<gene>
    <name evidence="7" type="ORF">C7I84_29310</name>
</gene>
<dbReference type="Pfam" id="PF01609">
    <property type="entry name" value="DDE_Tnp_1"/>
    <property type="match status" value="1"/>
</dbReference>
<dbReference type="SUPFAM" id="SSF53098">
    <property type="entry name" value="Ribonuclease H-like"/>
    <property type="match status" value="1"/>
</dbReference>
<evidence type="ECO:0000259" key="5">
    <source>
        <dbReference type="Pfam" id="PF01609"/>
    </source>
</evidence>
<evidence type="ECO:0000259" key="6">
    <source>
        <dbReference type="Pfam" id="PF14294"/>
    </source>
</evidence>
<reference evidence="7 8" key="1">
    <citation type="submission" date="2018-03" db="EMBL/GenBank/DDBJ databases">
        <title>The draft genome of Mesorhizobium sp. 6GN-30.</title>
        <authorList>
            <person name="Liu L."/>
            <person name="Li L."/>
            <person name="Wang T."/>
            <person name="Zhang X."/>
            <person name="Liang L."/>
        </authorList>
    </citation>
    <scope>NUCLEOTIDE SEQUENCE [LARGE SCALE GENOMIC DNA]</scope>
    <source>
        <strain evidence="7 8">6GN30</strain>
    </source>
</reference>
<dbReference type="PANTHER" id="PTHR33258:SF1">
    <property type="entry name" value="TRANSPOSASE INSL FOR INSERTION SEQUENCE ELEMENT IS186A-RELATED"/>
    <property type="match status" value="1"/>
</dbReference>
<accession>A0A2P7RGP9</accession>
<dbReference type="PANTHER" id="PTHR33258">
    <property type="entry name" value="TRANSPOSASE INSL FOR INSERTION SEQUENCE ELEMENT IS186A-RELATED"/>
    <property type="match status" value="1"/>
</dbReference>
<evidence type="ECO:0000256" key="4">
    <source>
        <dbReference type="ARBA" id="ARBA00023172"/>
    </source>
</evidence>
<evidence type="ECO:0000313" key="8">
    <source>
        <dbReference type="Proteomes" id="UP000241229"/>
    </source>
</evidence>
<feature type="domain" description="Transposase IS4-like" evidence="5">
    <location>
        <begin position="118"/>
        <end position="228"/>
    </location>
</feature>
<sequence length="279" mass="31212">MRFASSILGRLVEPIDRRRFQRIVDEHDGDAYDKRFRSWDHLMALIYAQFSGAGSLRGVEAGWNASSQHHYHLGSGPLSRSTLSDANRRRPVAVFAETFAWLAGQLDRQTRRDGTAMLRLIDSTPIPLGRLCGWARSNGRIRGMKLHVVYDPDSDCPRVLAITDANVNDAWIGRTVRIESGATYVFDKGYCHYGWWTAIAAAQAVFVTRPKSNMALKVLCVRHLTSRRGDGFTVLDDAEVSLASKGDSSLPMPLRRITVKRQEGDTITLVTNDLERPAV</sequence>
<dbReference type="NCBIfam" id="NF033592">
    <property type="entry name" value="transpos_IS4_1"/>
    <property type="match status" value="1"/>
</dbReference>
<dbReference type="GO" id="GO:0003677">
    <property type="term" value="F:DNA binding"/>
    <property type="evidence" value="ECO:0007669"/>
    <property type="project" value="UniProtKB-KW"/>
</dbReference>
<dbReference type="GO" id="GO:0006313">
    <property type="term" value="P:DNA transposition"/>
    <property type="evidence" value="ECO:0007669"/>
    <property type="project" value="InterPro"/>
</dbReference>
<evidence type="ECO:0000313" key="7">
    <source>
        <dbReference type="EMBL" id="PSJ49376.1"/>
    </source>
</evidence>
<keyword evidence="2" id="KW-0815">Transposition</keyword>
<keyword evidence="3" id="KW-0238">DNA-binding</keyword>
<organism evidence="7 8">
    <name type="scientific">Kumtagia ephedrae</name>
    <dbReference type="NCBI Taxonomy" id="2116701"/>
    <lineage>
        <taxon>Bacteria</taxon>
        <taxon>Pseudomonadati</taxon>
        <taxon>Pseudomonadota</taxon>
        <taxon>Alphaproteobacteria</taxon>
        <taxon>Hyphomicrobiales</taxon>
        <taxon>Phyllobacteriaceae</taxon>
        <taxon>Kumtagia</taxon>
    </lineage>
</organism>
<keyword evidence="8" id="KW-1185">Reference proteome</keyword>
<dbReference type="InterPro" id="IPR012337">
    <property type="entry name" value="RNaseH-like_sf"/>
</dbReference>
<dbReference type="InterPro" id="IPR025399">
    <property type="entry name" value="DUF4372"/>
</dbReference>
<protein>
    <submittedName>
        <fullName evidence="7">IS4 family transposase</fullName>
    </submittedName>
</protein>
<feature type="domain" description="DUF4372" evidence="6">
    <location>
        <begin position="5"/>
        <end position="74"/>
    </location>
</feature>
<keyword evidence="4" id="KW-0233">DNA recombination</keyword>
<name>A0A2P7RGP9_9HYPH</name>
<evidence type="ECO:0000256" key="2">
    <source>
        <dbReference type="ARBA" id="ARBA00022578"/>
    </source>
</evidence>
<feature type="non-terminal residue" evidence="7">
    <location>
        <position position="279"/>
    </location>
</feature>
<dbReference type="Proteomes" id="UP000241229">
    <property type="component" value="Unassembled WGS sequence"/>
</dbReference>
<comment type="similarity">
    <text evidence="1">Belongs to the transposase 11 family.</text>
</comment>
<dbReference type="GO" id="GO:0004803">
    <property type="term" value="F:transposase activity"/>
    <property type="evidence" value="ECO:0007669"/>
    <property type="project" value="InterPro"/>
</dbReference>
<dbReference type="AlphaFoldDB" id="A0A2P7RGP9"/>
<dbReference type="RefSeq" id="WP_106775737.1">
    <property type="nucleotide sequence ID" value="NZ_PXYK01000073.1"/>
</dbReference>
<evidence type="ECO:0000256" key="1">
    <source>
        <dbReference type="ARBA" id="ARBA00010075"/>
    </source>
</evidence>
<evidence type="ECO:0000256" key="3">
    <source>
        <dbReference type="ARBA" id="ARBA00023125"/>
    </source>
</evidence>
<proteinExistence type="inferred from homology"/>
<dbReference type="Pfam" id="PF14294">
    <property type="entry name" value="DUF4372"/>
    <property type="match status" value="1"/>
</dbReference>
<dbReference type="OrthoDB" id="7327264at2"/>
<dbReference type="InterPro" id="IPR047952">
    <property type="entry name" value="Transpos_IS4"/>
</dbReference>